<dbReference type="EMBL" id="KB295185">
    <property type="protein sequence ID" value="ELU13481.1"/>
    <property type="molecule type" value="Genomic_DNA"/>
</dbReference>
<sequence length="299" mass="33326">MYGNCRHKSVRNRQQAMRTPCHFVLDKSLNLIINVEDGELTSSSEYEFHSPRSVKLTGLSWRPSPTDPDPWIEVDLLTNMPIEGVVTWGATLNDYYVNSYSIEHRSEGSDILLEYTDNNGDNMISSGNDFHLDSTLNELYGGIYGRYVRLHVLGYGGFPKMRWELLGCTKFIHPFVDHLPGPHITSRDSSSTNCINLYFIKIGIGVNSLGSNTGYTLCEIGGSGVGGTCHAVYRNGHAQVGQPFNMLLMVTGGDTAFWLELSFIVAGCLFWVARKHGNTTPRITSYTESDNESENAHIE</sequence>
<dbReference type="SUPFAM" id="SSF49785">
    <property type="entry name" value="Galactose-binding domain-like"/>
    <property type="match status" value="1"/>
</dbReference>
<evidence type="ECO:0000313" key="4">
    <source>
        <dbReference type="EnsemblMetazoa" id="CapteP216207"/>
    </source>
</evidence>
<dbReference type="AlphaFoldDB" id="R7VAW6"/>
<dbReference type="Proteomes" id="UP000014760">
    <property type="component" value="Unassembled WGS sequence"/>
</dbReference>
<evidence type="ECO:0000259" key="2">
    <source>
        <dbReference type="PROSITE" id="PS50022"/>
    </source>
</evidence>
<feature type="transmembrane region" description="Helical" evidence="1">
    <location>
        <begin position="255"/>
        <end position="273"/>
    </location>
</feature>
<dbReference type="Gene3D" id="2.60.120.260">
    <property type="entry name" value="Galactose-binding domain-like"/>
    <property type="match status" value="1"/>
</dbReference>
<dbReference type="PANTHER" id="PTHR24543:SF325">
    <property type="entry name" value="F5_8 TYPE C DOMAIN-CONTAINING PROTEIN"/>
    <property type="match status" value="1"/>
</dbReference>
<keyword evidence="5" id="KW-1185">Reference proteome</keyword>
<reference evidence="4" key="3">
    <citation type="submission" date="2015-06" db="UniProtKB">
        <authorList>
            <consortium name="EnsemblMetazoa"/>
        </authorList>
    </citation>
    <scope>IDENTIFICATION</scope>
</reference>
<dbReference type="EnsemblMetazoa" id="CapteT216207">
    <property type="protein sequence ID" value="CapteP216207"/>
    <property type="gene ID" value="CapteG216207"/>
</dbReference>
<dbReference type="SMART" id="SM00231">
    <property type="entry name" value="FA58C"/>
    <property type="match status" value="1"/>
</dbReference>
<dbReference type="InterPro" id="IPR000421">
    <property type="entry name" value="FA58C"/>
</dbReference>
<dbReference type="PROSITE" id="PS50022">
    <property type="entry name" value="FA58C_3"/>
    <property type="match status" value="1"/>
</dbReference>
<protein>
    <recommendedName>
        <fullName evidence="2">F5/8 type C domain-containing protein</fullName>
    </recommendedName>
</protein>
<keyword evidence="1" id="KW-1133">Transmembrane helix</keyword>
<keyword evidence="1" id="KW-0472">Membrane</keyword>
<reference evidence="3 5" key="2">
    <citation type="journal article" date="2013" name="Nature">
        <title>Insights into bilaterian evolution from three spiralian genomes.</title>
        <authorList>
            <person name="Simakov O."/>
            <person name="Marletaz F."/>
            <person name="Cho S.J."/>
            <person name="Edsinger-Gonzales E."/>
            <person name="Havlak P."/>
            <person name="Hellsten U."/>
            <person name="Kuo D.H."/>
            <person name="Larsson T."/>
            <person name="Lv J."/>
            <person name="Arendt D."/>
            <person name="Savage R."/>
            <person name="Osoegawa K."/>
            <person name="de Jong P."/>
            <person name="Grimwood J."/>
            <person name="Chapman J.A."/>
            <person name="Shapiro H."/>
            <person name="Aerts A."/>
            <person name="Otillar R.P."/>
            <person name="Terry A.Y."/>
            <person name="Boore J.L."/>
            <person name="Grigoriev I.V."/>
            <person name="Lindberg D.R."/>
            <person name="Seaver E.C."/>
            <person name="Weisblat D.A."/>
            <person name="Putnam N.H."/>
            <person name="Rokhsar D.S."/>
        </authorList>
    </citation>
    <scope>NUCLEOTIDE SEQUENCE</scope>
    <source>
        <strain evidence="3 5">I ESC-2004</strain>
    </source>
</reference>
<evidence type="ECO:0000313" key="5">
    <source>
        <dbReference type="Proteomes" id="UP000014760"/>
    </source>
</evidence>
<proteinExistence type="predicted"/>
<dbReference type="InterPro" id="IPR008979">
    <property type="entry name" value="Galactose-bd-like_sf"/>
</dbReference>
<dbReference type="Pfam" id="PF00754">
    <property type="entry name" value="F5_F8_type_C"/>
    <property type="match status" value="1"/>
</dbReference>
<reference evidence="5" key="1">
    <citation type="submission" date="2012-12" db="EMBL/GenBank/DDBJ databases">
        <authorList>
            <person name="Hellsten U."/>
            <person name="Grimwood J."/>
            <person name="Chapman J.A."/>
            <person name="Shapiro H."/>
            <person name="Aerts A."/>
            <person name="Otillar R.P."/>
            <person name="Terry A.Y."/>
            <person name="Boore J.L."/>
            <person name="Simakov O."/>
            <person name="Marletaz F."/>
            <person name="Cho S.-J."/>
            <person name="Edsinger-Gonzales E."/>
            <person name="Havlak P."/>
            <person name="Kuo D.-H."/>
            <person name="Larsson T."/>
            <person name="Lv J."/>
            <person name="Arendt D."/>
            <person name="Savage R."/>
            <person name="Osoegawa K."/>
            <person name="de Jong P."/>
            <person name="Lindberg D.R."/>
            <person name="Seaver E.C."/>
            <person name="Weisblat D.A."/>
            <person name="Putnam N.H."/>
            <person name="Grigoriev I.V."/>
            <person name="Rokhsar D.S."/>
        </authorList>
    </citation>
    <scope>NUCLEOTIDE SEQUENCE</scope>
    <source>
        <strain evidence="5">I ESC-2004</strain>
    </source>
</reference>
<evidence type="ECO:0000256" key="1">
    <source>
        <dbReference type="SAM" id="Phobius"/>
    </source>
</evidence>
<dbReference type="HOGENOM" id="CLU_053033_0_0_1"/>
<keyword evidence="1" id="KW-0812">Transmembrane</keyword>
<organism evidence="3">
    <name type="scientific">Capitella teleta</name>
    <name type="common">Polychaete worm</name>
    <dbReference type="NCBI Taxonomy" id="283909"/>
    <lineage>
        <taxon>Eukaryota</taxon>
        <taxon>Metazoa</taxon>
        <taxon>Spiralia</taxon>
        <taxon>Lophotrochozoa</taxon>
        <taxon>Annelida</taxon>
        <taxon>Polychaeta</taxon>
        <taxon>Sedentaria</taxon>
        <taxon>Scolecida</taxon>
        <taxon>Capitellidae</taxon>
        <taxon>Capitella</taxon>
    </lineage>
</organism>
<feature type="domain" description="F5/8 type C" evidence="2">
    <location>
        <begin position="24"/>
        <end position="168"/>
    </location>
</feature>
<evidence type="ECO:0000313" key="3">
    <source>
        <dbReference type="EMBL" id="ELU13481.1"/>
    </source>
</evidence>
<dbReference type="EMBL" id="AMQN01005130">
    <property type="status" value="NOT_ANNOTATED_CDS"/>
    <property type="molecule type" value="Genomic_DNA"/>
</dbReference>
<name>R7VAW6_CAPTE</name>
<dbReference type="PANTHER" id="PTHR24543">
    <property type="entry name" value="MULTICOPPER OXIDASE-RELATED"/>
    <property type="match status" value="1"/>
</dbReference>
<gene>
    <name evidence="3" type="ORF">CAPTEDRAFT_216207</name>
</gene>
<accession>R7VAW6</accession>
<dbReference type="OrthoDB" id="10028859at2759"/>